<sequence length="67" mass="7516">MSNKVKMKTHRASAKRFKITGSGKIMRNHSGTGHNTGKKSESNRREARNWTVVEGGYEKKVKKSLGI</sequence>
<dbReference type="GO" id="GO:0015934">
    <property type="term" value="C:large ribosomal subunit"/>
    <property type="evidence" value="ECO:0007669"/>
    <property type="project" value="TreeGrafter"/>
</dbReference>
<dbReference type="InterPro" id="IPR018265">
    <property type="entry name" value="Ribosomal_bL35_CS"/>
</dbReference>
<evidence type="ECO:0000256" key="1">
    <source>
        <dbReference type="ARBA" id="ARBA00006598"/>
    </source>
</evidence>
<evidence type="ECO:0000313" key="9">
    <source>
        <dbReference type="Proteomes" id="UP000250796"/>
    </source>
</evidence>
<dbReference type="NCBIfam" id="TIGR00001">
    <property type="entry name" value="rpmI_bact"/>
    <property type="match status" value="1"/>
</dbReference>
<organism evidence="8 9">
    <name type="scientific">Mesotoga infera</name>
    <dbReference type="NCBI Taxonomy" id="1236046"/>
    <lineage>
        <taxon>Bacteria</taxon>
        <taxon>Thermotogati</taxon>
        <taxon>Thermotogota</taxon>
        <taxon>Thermotogae</taxon>
        <taxon>Kosmotogales</taxon>
        <taxon>Kosmotogaceae</taxon>
        <taxon>Mesotoga</taxon>
    </lineage>
</organism>
<dbReference type="AlphaFoldDB" id="A0A7Z7LGY8"/>
<dbReference type="GO" id="GO:0006412">
    <property type="term" value="P:translation"/>
    <property type="evidence" value="ECO:0007669"/>
    <property type="project" value="UniProtKB-UniRule"/>
</dbReference>
<protein>
    <recommendedName>
        <fullName evidence="4 5">Large ribosomal subunit protein bL35</fullName>
    </recommendedName>
</protein>
<keyword evidence="3 5" id="KW-0687">Ribonucleoprotein</keyword>
<feature type="compositionally biased region" description="Basic residues" evidence="7">
    <location>
        <begin position="1"/>
        <end position="18"/>
    </location>
</feature>
<name>A0A7Z7LGY8_9BACT</name>
<dbReference type="Pfam" id="PF01632">
    <property type="entry name" value="Ribosomal_L35p"/>
    <property type="match status" value="1"/>
</dbReference>
<dbReference type="InterPro" id="IPR037229">
    <property type="entry name" value="Ribosomal_bL35_sf"/>
</dbReference>
<dbReference type="FunFam" id="4.10.410.60:FF:000001">
    <property type="entry name" value="50S ribosomal protein L35"/>
    <property type="match status" value="1"/>
</dbReference>
<dbReference type="PROSITE" id="PS00936">
    <property type="entry name" value="RIBOSOMAL_L35"/>
    <property type="match status" value="1"/>
</dbReference>
<dbReference type="Proteomes" id="UP000250796">
    <property type="component" value="Chromosome MESINF"/>
</dbReference>
<dbReference type="PANTHER" id="PTHR33343">
    <property type="entry name" value="54S RIBOSOMAL PROTEIN BL35M"/>
    <property type="match status" value="1"/>
</dbReference>
<dbReference type="RefSeq" id="WP_169699440.1">
    <property type="nucleotide sequence ID" value="NZ_LS974202.1"/>
</dbReference>
<evidence type="ECO:0000256" key="2">
    <source>
        <dbReference type="ARBA" id="ARBA00022980"/>
    </source>
</evidence>
<keyword evidence="9" id="KW-1185">Reference proteome</keyword>
<dbReference type="InterPro" id="IPR001706">
    <property type="entry name" value="Ribosomal_bL35"/>
</dbReference>
<gene>
    <name evidence="5 8" type="primary">rpmI</name>
    <name evidence="8" type="ORF">MESINF_1828</name>
</gene>
<comment type="similarity">
    <text evidence="1 5 6">Belongs to the bacterial ribosomal protein bL35 family.</text>
</comment>
<proteinExistence type="inferred from homology"/>
<dbReference type="PANTHER" id="PTHR33343:SF1">
    <property type="entry name" value="LARGE RIBOSOMAL SUBUNIT PROTEIN BL35M"/>
    <property type="match status" value="1"/>
</dbReference>
<dbReference type="SUPFAM" id="SSF143034">
    <property type="entry name" value="L35p-like"/>
    <property type="match status" value="1"/>
</dbReference>
<dbReference type="PRINTS" id="PR00064">
    <property type="entry name" value="RIBOSOMALL35"/>
</dbReference>
<evidence type="ECO:0000256" key="5">
    <source>
        <dbReference type="HAMAP-Rule" id="MF_00514"/>
    </source>
</evidence>
<feature type="compositionally biased region" description="Basic and acidic residues" evidence="7">
    <location>
        <begin position="38"/>
        <end position="48"/>
    </location>
</feature>
<feature type="region of interest" description="Disordered" evidence="7">
    <location>
        <begin position="1"/>
        <end position="48"/>
    </location>
</feature>
<evidence type="ECO:0000313" key="8">
    <source>
        <dbReference type="EMBL" id="SSC13272.1"/>
    </source>
</evidence>
<evidence type="ECO:0000256" key="7">
    <source>
        <dbReference type="SAM" id="MobiDB-lite"/>
    </source>
</evidence>
<accession>A0A7Z7LGY8</accession>
<dbReference type="HAMAP" id="MF_00514">
    <property type="entry name" value="Ribosomal_bL35"/>
    <property type="match status" value="1"/>
</dbReference>
<evidence type="ECO:0000256" key="4">
    <source>
        <dbReference type="ARBA" id="ARBA00071664"/>
    </source>
</evidence>
<dbReference type="Gene3D" id="4.10.410.60">
    <property type="match status" value="1"/>
</dbReference>
<evidence type="ECO:0000256" key="6">
    <source>
        <dbReference type="RuleBase" id="RU000568"/>
    </source>
</evidence>
<dbReference type="GO" id="GO:0003735">
    <property type="term" value="F:structural constituent of ribosome"/>
    <property type="evidence" value="ECO:0007669"/>
    <property type="project" value="InterPro"/>
</dbReference>
<evidence type="ECO:0000256" key="3">
    <source>
        <dbReference type="ARBA" id="ARBA00023274"/>
    </source>
</evidence>
<dbReference type="InterPro" id="IPR021137">
    <property type="entry name" value="Ribosomal_bL35-like"/>
</dbReference>
<reference evidence="8 9" key="1">
    <citation type="submission" date="2017-01" db="EMBL/GenBank/DDBJ databases">
        <authorList>
            <person name="Erauso G."/>
        </authorList>
    </citation>
    <scope>NUCLEOTIDE SEQUENCE [LARGE SCALE GENOMIC DNA]</scope>
    <source>
        <strain evidence="8">MESINF1</strain>
    </source>
</reference>
<dbReference type="KEGG" id="minf:MESINF_1828"/>
<keyword evidence="2 5" id="KW-0689">Ribosomal protein</keyword>
<dbReference type="EMBL" id="LS974202">
    <property type="protein sequence ID" value="SSC13272.1"/>
    <property type="molecule type" value="Genomic_DNA"/>
</dbReference>